<dbReference type="Pfam" id="PF02557">
    <property type="entry name" value="VanY"/>
    <property type="match status" value="1"/>
</dbReference>
<dbReference type="CDD" id="cd14852">
    <property type="entry name" value="LD-carboxypeptidase"/>
    <property type="match status" value="1"/>
</dbReference>
<evidence type="ECO:0000259" key="1">
    <source>
        <dbReference type="Pfam" id="PF02557"/>
    </source>
</evidence>
<gene>
    <name evidence="2" type="primary">vanYB</name>
    <name evidence="2" type="ORF">CLHUN_05560</name>
</gene>
<dbReference type="GO" id="GO:0006508">
    <property type="term" value="P:proteolysis"/>
    <property type="evidence" value="ECO:0007669"/>
    <property type="project" value="InterPro"/>
</dbReference>
<keyword evidence="2" id="KW-0378">Hydrolase</keyword>
<comment type="caution">
    <text evidence="2">The sequence shown here is derived from an EMBL/GenBank/DDBJ whole genome shotgun (WGS) entry which is preliminary data.</text>
</comment>
<accession>A0A1V4SP06</accession>
<dbReference type="GO" id="GO:0009002">
    <property type="term" value="F:serine-type D-Ala-D-Ala carboxypeptidase activity"/>
    <property type="evidence" value="ECO:0007669"/>
    <property type="project" value="UniProtKB-EC"/>
</dbReference>
<dbReference type="SUPFAM" id="SSF55166">
    <property type="entry name" value="Hedgehog/DD-peptidase"/>
    <property type="match status" value="1"/>
</dbReference>
<evidence type="ECO:0000313" key="3">
    <source>
        <dbReference type="Proteomes" id="UP000191554"/>
    </source>
</evidence>
<dbReference type="EMBL" id="MZGX01000003">
    <property type="protein sequence ID" value="OPX45619.1"/>
    <property type="molecule type" value="Genomic_DNA"/>
</dbReference>
<dbReference type="InterPro" id="IPR003709">
    <property type="entry name" value="VanY-like_core_dom"/>
</dbReference>
<dbReference type="STRING" id="48256.CLHUN_05560"/>
<dbReference type="InterPro" id="IPR058193">
    <property type="entry name" value="VanY/YodJ_core_dom"/>
</dbReference>
<evidence type="ECO:0000313" key="2">
    <source>
        <dbReference type="EMBL" id="OPX45619.1"/>
    </source>
</evidence>
<protein>
    <submittedName>
        <fullName evidence="2">D-alanyl-D-alanine carboxypeptidase</fullName>
        <ecNumber evidence="2">3.4.16.4</ecNumber>
    </submittedName>
</protein>
<keyword evidence="2" id="KW-0645">Protease</keyword>
<dbReference type="EC" id="3.4.16.4" evidence="2"/>
<dbReference type="AlphaFoldDB" id="A0A1V4SP06"/>
<dbReference type="Gene3D" id="3.30.1380.10">
    <property type="match status" value="1"/>
</dbReference>
<dbReference type="PANTHER" id="PTHR34385:SF1">
    <property type="entry name" value="PEPTIDOGLYCAN L-ALANYL-D-GLUTAMATE ENDOPEPTIDASE CWLK"/>
    <property type="match status" value="1"/>
</dbReference>
<dbReference type="InterPro" id="IPR052179">
    <property type="entry name" value="DD-CPase-like"/>
</dbReference>
<keyword evidence="3" id="KW-1185">Reference proteome</keyword>
<organism evidence="2 3">
    <name type="scientific">Ruminiclostridium hungatei</name>
    <name type="common">Clostridium hungatei</name>
    <dbReference type="NCBI Taxonomy" id="48256"/>
    <lineage>
        <taxon>Bacteria</taxon>
        <taxon>Bacillati</taxon>
        <taxon>Bacillota</taxon>
        <taxon>Clostridia</taxon>
        <taxon>Eubacteriales</taxon>
        <taxon>Oscillospiraceae</taxon>
        <taxon>Ruminiclostridium</taxon>
    </lineage>
</organism>
<proteinExistence type="predicted"/>
<reference evidence="2 3" key="1">
    <citation type="submission" date="2017-03" db="EMBL/GenBank/DDBJ databases">
        <title>Genome sequence of Clostridium hungatei DSM 14427.</title>
        <authorList>
            <person name="Poehlein A."/>
            <person name="Daniel R."/>
        </authorList>
    </citation>
    <scope>NUCLEOTIDE SEQUENCE [LARGE SCALE GENOMIC DNA]</scope>
    <source>
        <strain evidence="2 3">DSM 14427</strain>
    </source>
</reference>
<feature type="domain" description="D-alanyl-D-alanine carboxypeptidase-like core" evidence="1">
    <location>
        <begin position="130"/>
        <end position="263"/>
    </location>
</feature>
<dbReference type="InterPro" id="IPR009045">
    <property type="entry name" value="Zn_M74/Hedgehog-like"/>
</dbReference>
<dbReference type="Proteomes" id="UP000191554">
    <property type="component" value="Unassembled WGS sequence"/>
</dbReference>
<dbReference type="PANTHER" id="PTHR34385">
    <property type="entry name" value="D-ALANYL-D-ALANINE CARBOXYPEPTIDASE"/>
    <property type="match status" value="1"/>
</dbReference>
<sequence>MRRFIYIFSLSAFLVVLWVFILPLVAIAPAGQDSYGQYAGKQAFHTLYEAYGKDQCCIKVLLKNNNIYLMSSATGSPDSETMLPVSVISAGSTKLLVNKDNSLPGEYVPPGLTSISSKVVKLEYAGLKLCPGTLNALYTMIDAAKKDGIHGFIINSAYRSITAQQQIFDSNLSSFTKTSGTYEEAYASTRQLVALPGNSEHHTGLALDIFSINGRHRNDFEDSREQLWLKENLQNYGFIIRYPKDKTEQTNTVYEPWHIRNVGIPLSRYLHEQGLCLEEFYDRIFAGHVIEDSESIFLGIKDKQKVFASADIMQEVRLETVNTGNCLLTINNCKKSQ</sequence>
<dbReference type="RefSeq" id="WP_165755638.1">
    <property type="nucleotide sequence ID" value="NZ_MZGX01000003.1"/>
</dbReference>
<keyword evidence="2" id="KW-0121">Carboxypeptidase</keyword>
<name>A0A1V4SP06_RUMHU</name>